<keyword evidence="5 11" id="KW-0812">Transmembrane</keyword>
<organism evidence="13">
    <name type="scientific">Echinococcus granulosus</name>
    <name type="common">Hydatid tapeworm</name>
    <dbReference type="NCBI Taxonomy" id="6210"/>
    <lineage>
        <taxon>Eukaryota</taxon>
        <taxon>Metazoa</taxon>
        <taxon>Spiralia</taxon>
        <taxon>Lophotrochozoa</taxon>
        <taxon>Platyhelminthes</taxon>
        <taxon>Cestoda</taxon>
        <taxon>Eucestoda</taxon>
        <taxon>Cyclophyllidea</taxon>
        <taxon>Taeniidae</taxon>
        <taxon>Echinococcus</taxon>
        <taxon>Echinococcus granulosus group</taxon>
    </lineage>
</organism>
<feature type="transmembrane region" description="Helical" evidence="11">
    <location>
        <begin position="52"/>
        <end position="76"/>
    </location>
</feature>
<evidence type="ECO:0000256" key="3">
    <source>
        <dbReference type="ARBA" id="ARBA00022448"/>
    </source>
</evidence>
<dbReference type="InterPro" id="IPR036259">
    <property type="entry name" value="MFS_trans_sf"/>
</dbReference>
<feature type="transmembrane region" description="Helical" evidence="11">
    <location>
        <begin position="96"/>
        <end position="116"/>
    </location>
</feature>
<evidence type="ECO:0000313" key="14">
    <source>
        <dbReference type="Proteomes" id="UP000492820"/>
    </source>
</evidence>
<keyword evidence="6" id="KW-0479">Metal-binding</keyword>
<dbReference type="WBParaSite" id="EgrG_000915000">
    <property type="protein sequence ID" value="EgrG_000915000"/>
    <property type="gene ID" value="EgrG_000915000"/>
</dbReference>
<evidence type="ECO:0000259" key="12">
    <source>
        <dbReference type="PROSITE" id="PS50939"/>
    </source>
</evidence>
<dbReference type="Pfam" id="PF03188">
    <property type="entry name" value="Cytochrom_B561"/>
    <property type="match status" value="1"/>
</dbReference>
<dbReference type="GO" id="GO:0046872">
    <property type="term" value="F:metal ion binding"/>
    <property type="evidence" value="ECO:0007669"/>
    <property type="project" value="UniProtKB-KW"/>
</dbReference>
<evidence type="ECO:0000256" key="5">
    <source>
        <dbReference type="ARBA" id="ARBA00022692"/>
    </source>
</evidence>
<proteinExistence type="predicted"/>
<protein>
    <submittedName>
        <fullName evidence="13 15">Cytochrome B561</fullName>
    </submittedName>
</protein>
<comment type="cofactor">
    <cofactor evidence="1">
        <name>heme b</name>
        <dbReference type="ChEBI" id="CHEBI:60344"/>
    </cofactor>
</comment>
<dbReference type="InterPro" id="IPR006593">
    <property type="entry name" value="Cyt_b561/ferric_Rdtase_TM"/>
</dbReference>
<accession>A0A068WWY6</accession>
<evidence type="ECO:0000256" key="8">
    <source>
        <dbReference type="ARBA" id="ARBA00022989"/>
    </source>
</evidence>
<evidence type="ECO:0000256" key="10">
    <source>
        <dbReference type="ARBA" id="ARBA00023136"/>
    </source>
</evidence>
<evidence type="ECO:0000256" key="11">
    <source>
        <dbReference type="SAM" id="Phobius"/>
    </source>
</evidence>
<reference evidence="13" key="2">
    <citation type="submission" date="2014-06" db="EMBL/GenBank/DDBJ databases">
        <authorList>
            <person name="Aslett M."/>
        </authorList>
    </citation>
    <scope>NUCLEOTIDE SEQUENCE</scope>
</reference>
<keyword evidence="7" id="KW-0249">Electron transport</keyword>
<sequence length="353" mass="39494">MAGTVSSLARDFAVFTAGRFFEMSEGSSAEMNLRTYDSLDRPPNEEASKKRCLIPIAAIAQIFGIAAVVMCTVWMGYYYGGFDWRNPALVFNYHPVFMVIGMIFCFGDAMLIYRVFHKCPKLPLKAVHGVLMILGLLFSVVGFKAAFDSHNMRGIPDVYSIHSWIGLVTVVLFAVQWVVGLIAFLVPYIPPRVRSKILPLHTATGLFLLCCALVAAISGITEKNFGSTYKDLPAPAMLSNFMGVCLVVFCGMVFYLVHRHDYRRLSELELITTYLRVPSSRVSSQNPLLSSCPYLLPIHPYVILSCDCFRLFFFPLYASESTMLTASCSLFSEWKDGVSGQTGLSNFTWSRWQ</sequence>
<evidence type="ECO:0000313" key="15">
    <source>
        <dbReference type="WBParaSite" id="EgrG_000915000"/>
    </source>
</evidence>
<feature type="transmembrane region" description="Helical" evidence="11">
    <location>
        <begin position="128"/>
        <end position="147"/>
    </location>
</feature>
<keyword evidence="4" id="KW-0349">Heme</keyword>
<keyword evidence="9" id="KW-0408">Iron</keyword>
<comment type="subcellular location">
    <subcellularLocation>
        <location evidence="2">Membrane</location>
        <topology evidence="2">Multi-pass membrane protein</topology>
    </subcellularLocation>
</comment>
<dbReference type="AlphaFoldDB" id="A0A068WWY6"/>
<dbReference type="OrthoDB" id="907479at2759"/>
<dbReference type="PANTHER" id="PTHR10106:SF0">
    <property type="entry name" value="LD36721P"/>
    <property type="match status" value="1"/>
</dbReference>
<dbReference type="GO" id="GO:0016020">
    <property type="term" value="C:membrane"/>
    <property type="evidence" value="ECO:0007669"/>
    <property type="project" value="UniProtKB-SubCell"/>
</dbReference>
<feature type="transmembrane region" description="Helical" evidence="11">
    <location>
        <begin position="237"/>
        <end position="257"/>
    </location>
</feature>
<keyword evidence="10 11" id="KW-0472">Membrane</keyword>
<dbReference type="PROSITE" id="PS50939">
    <property type="entry name" value="CYTOCHROME_B561"/>
    <property type="match status" value="1"/>
</dbReference>
<dbReference type="Proteomes" id="UP000492820">
    <property type="component" value="Unassembled WGS sequence"/>
</dbReference>
<feature type="domain" description="Cytochrome b561" evidence="12">
    <location>
        <begin position="59"/>
        <end position="258"/>
    </location>
</feature>
<feature type="transmembrane region" description="Helical" evidence="11">
    <location>
        <begin position="198"/>
        <end position="217"/>
    </location>
</feature>
<dbReference type="GO" id="GO:0016491">
    <property type="term" value="F:oxidoreductase activity"/>
    <property type="evidence" value="ECO:0007669"/>
    <property type="project" value="InterPro"/>
</dbReference>
<dbReference type="SMART" id="SM00665">
    <property type="entry name" value="B561"/>
    <property type="match status" value="1"/>
</dbReference>
<dbReference type="PANTHER" id="PTHR10106">
    <property type="entry name" value="CYTOCHROME B561-RELATED"/>
    <property type="match status" value="1"/>
</dbReference>
<evidence type="ECO:0000256" key="7">
    <source>
        <dbReference type="ARBA" id="ARBA00022982"/>
    </source>
</evidence>
<evidence type="ECO:0000313" key="13">
    <source>
        <dbReference type="EMBL" id="CDS24308.1"/>
    </source>
</evidence>
<gene>
    <name evidence="13" type="ORF">EgrG_000915000</name>
</gene>
<dbReference type="Gene3D" id="1.20.120.1770">
    <property type="match status" value="1"/>
</dbReference>
<dbReference type="EMBL" id="LK028601">
    <property type="protein sequence ID" value="CDS24308.1"/>
    <property type="molecule type" value="Genomic_DNA"/>
</dbReference>
<evidence type="ECO:0000256" key="1">
    <source>
        <dbReference type="ARBA" id="ARBA00001970"/>
    </source>
</evidence>
<feature type="transmembrane region" description="Helical" evidence="11">
    <location>
        <begin position="159"/>
        <end position="186"/>
    </location>
</feature>
<evidence type="ECO:0000256" key="9">
    <source>
        <dbReference type="ARBA" id="ARBA00023004"/>
    </source>
</evidence>
<evidence type="ECO:0000256" key="6">
    <source>
        <dbReference type="ARBA" id="ARBA00022723"/>
    </source>
</evidence>
<name>A0A068WWY6_ECHGR</name>
<keyword evidence="8 11" id="KW-1133">Transmembrane helix</keyword>
<reference evidence="15" key="3">
    <citation type="submission" date="2020-10" db="UniProtKB">
        <authorList>
            <consortium name="WormBaseParasite"/>
        </authorList>
    </citation>
    <scope>IDENTIFICATION</scope>
</reference>
<reference evidence="13 14" key="1">
    <citation type="journal article" date="2013" name="Nature">
        <title>The genomes of four tapeworm species reveal adaptations to parasitism.</title>
        <authorList>
            <person name="Tsai I.J."/>
            <person name="Zarowiecki M."/>
            <person name="Holroyd N."/>
            <person name="Garciarrubio A."/>
            <person name="Sanchez-Flores A."/>
            <person name="Brooks K.L."/>
            <person name="Tracey A."/>
            <person name="Bobes R.J."/>
            <person name="Fragoso G."/>
            <person name="Sciutto E."/>
            <person name="Aslett M."/>
            <person name="Beasley H."/>
            <person name="Bennett H.M."/>
            <person name="Cai J."/>
            <person name="Camicia F."/>
            <person name="Clark R."/>
            <person name="Cucher M."/>
            <person name="De Silva N."/>
            <person name="Day T.A."/>
            <person name="Deplazes P."/>
            <person name="Estrada K."/>
            <person name="Fernandez C."/>
            <person name="Holland P.W."/>
            <person name="Hou J."/>
            <person name="Hu S."/>
            <person name="Huckvale T."/>
            <person name="Hung S.S."/>
            <person name="Kamenetzky L."/>
            <person name="Keane J.A."/>
            <person name="Kiss F."/>
            <person name="Koziol U."/>
            <person name="Lambert O."/>
            <person name="Liu K."/>
            <person name="Luo X."/>
            <person name="Luo Y."/>
            <person name="Macchiaroli N."/>
            <person name="Nichol S."/>
            <person name="Paps J."/>
            <person name="Parkinson J."/>
            <person name="Pouchkina-Stantcheva N."/>
            <person name="Riddiford N."/>
            <person name="Rosenzvit M."/>
            <person name="Salinas G."/>
            <person name="Wasmuth J.D."/>
            <person name="Zamanian M."/>
            <person name="Zheng Y."/>
            <person name="Cai X."/>
            <person name="Soberon X."/>
            <person name="Olson P.D."/>
            <person name="Laclette J.P."/>
            <person name="Brehm K."/>
            <person name="Berriman M."/>
            <person name="Garciarrubio A."/>
            <person name="Bobes R.J."/>
            <person name="Fragoso G."/>
            <person name="Sanchez-Flores A."/>
            <person name="Estrada K."/>
            <person name="Cevallos M.A."/>
            <person name="Morett E."/>
            <person name="Gonzalez V."/>
            <person name="Portillo T."/>
            <person name="Ochoa-Leyva A."/>
            <person name="Jose M.V."/>
            <person name="Sciutto E."/>
            <person name="Landa A."/>
            <person name="Jimenez L."/>
            <person name="Valdes V."/>
            <person name="Carrero J.C."/>
            <person name="Larralde C."/>
            <person name="Morales-Montor J."/>
            <person name="Limon-Lason J."/>
            <person name="Soberon X."/>
            <person name="Laclette J.P."/>
        </authorList>
    </citation>
    <scope>NUCLEOTIDE SEQUENCE [LARGE SCALE GENOMIC DNA]</scope>
</reference>
<evidence type="ECO:0000256" key="2">
    <source>
        <dbReference type="ARBA" id="ARBA00004141"/>
    </source>
</evidence>
<dbReference type="InterPro" id="IPR043205">
    <property type="entry name" value="CYB561/CYBRD1-like"/>
</dbReference>
<dbReference type="SUPFAM" id="SSF103473">
    <property type="entry name" value="MFS general substrate transporter"/>
    <property type="match status" value="1"/>
</dbReference>
<dbReference type="FunFam" id="1.20.120.1770:FF:000001">
    <property type="entry name" value="Cytochrome b reductase 1"/>
    <property type="match status" value="1"/>
</dbReference>
<keyword evidence="3" id="KW-0813">Transport</keyword>
<evidence type="ECO:0000256" key="4">
    <source>
        <dbReference type="ARBA" id="ARBA00022617"/>
    </source>
</evidence>